<organism evidence="1">
    <name type="scientific">Solanum lycopersicum</name>
    <name type="common">Tomato</name>
    <name type="synonym">Lycopersicon esculentum</name>
    <dbReference type="NCBI Taxonomy" id="4081"/>
    <lineage>
        <taxon>Eukaryota</taxon>
        <taxon>Viridiplantae</taxon>
        <taxon>Streptophyta</taxon>
        <taxon>Embryophyta</taxon>
        <taxon>Tracheophyta</taxon>
        <taxon>Spermatophyta</taxon>
        <taxon>Magnoliopsida</taxon>
        <taxon>eudicotyledons</taxon>
        <taxon>Gunneridae</taxon>
        <taxon>Pentapetalae</taxon>
        <taxon>asterids</taxon>
        <taxon>lamiids</taxon>
        <taxon>Solanales</taxon>
        <taxon>Solanaceae</taxon>
        <taxon>Solanoideae</taxon>
        <taxon>Solaneae</taxon>
        <taxon>Solanum</taxon>
        <taxon>Solanum subgen. Lycopersicon</taxon>
    </lineage>
</organism>
<reference evidence="1" key="1">
    <citation type="submission" date="2004-12" db="EMBL/GenBank/DDBJ databases">
        <title>Tomato genomic sequence of centromeric region of chromosome 12.</title>
        <authorList>
            <person name="Yang T.-J."/>
            <person name="Lee S."/>
            <person name="Yu Y."/>
            <person name="Wing R.A."/>
        </authorList>
    </citation>
    <scope>NUCLEOTIDE SEQUENCE</scope>
</reference>
<dbReference type="EMBL" id="AY850394">
    <property type="protein sequence ID" value="AAV92926.1"/>
    <property type="molecule type" value="Genomic_DNA"/>
</dbReference>
<dbReference type="HOGENOM" id="CLU_1491515_0_0_1"/>
<dbReference type="AlphaFoldDB" id="Q5MAC4"/>
<protein>
    <submittedName>
        <fullName evidence="1">Cen12_3</fullName>
    </submittedName>
</protein>
<reference evidence="1" key="2">
    <citation type="journal article" date="2005" name="Chromosoma">
        <title>In-depth sequence analysis of the tomato chromosome 12 centromeric region: identification of a large CAA block and characterization of pericentromere retrotranposons.</title>
        <authorList>
            <person name="Yang T.J."/>
            <person name="Lee S."/>
            <person name="Chang S.B."/>
            <person name="Yu Y."/>
            <person name="de Jong H."/>
            <person name="Wing R.A."/>
        </authorList>
    </citation>
    <scope>NUCLEOTIDE SEQUENCE</scope>
</reference>
<accession>Q5MAC4</accession>
<sequence>MKYLPKLQTTLQWGLLLLGRLGLLSKLLDQHLVVQANRDMLGLENTIGGMGAYKVIEFLRMNPPELYFSKVEEYQNTLVEEVYNVLAIMGMFSIRKDEISTYQLKGVSQISYEQRKDRCQIGAGLIKWFMMGVYGSGKIGIESNKDIPAKIVPTPLTLIKKRVLGLYFPRQLVQVSEESLC</sequence>
<evidence type="ECO:0000313" key="1">
    <source>
        <dbReference type="EMBL" id="AAV92926.1"/>
    </source>
</evidence>
<name>Q5MAC4_SOLLC</name>
<proteinExistence type="predicted"/>